<dbReference type="EMBL" id="SPQU01000037">
    <property type="protein sequence ID" value="TFV30237.1"/>
    <property type="molecule type" value="Genomic_DNA"/>
</dbReference>
<evidence type="ECO:0000313" key="3">
    <source>
        <dbReference type="Proteomes" id="UP000297700"/>
    </source>
</evidence>
<sequence>MKTAFAQSSSEVDEYLQIQVPSVTKHHLEVRAAETREPIRVVVLRALKAYGVTVPDEAISDRRKRRPA</sequence>
<accession>A0A4Y9NKQ6</accession>
<dbReference type="EMBL" id="SPQS01000045">
    <property type="protein sequence ID" value="TFV68371.1"/>
    <property type="molecule type" value="Genomic_DNA"/>
</dbReference>
<dbReference type="Proteomes" id="UP000297700">
    <property type="component" value="Unassembled WGS sequence"/>
</dbReference>
<accession>A0A4Y9KSS1</accession>
<evidence type="ECO:0000313" key="1">
    <source>
        <dbReference type="EMBL" id="TFV30237.1"/>
    </source>
</evidence>
<dbReference type="RefSeq" id="WP_126261419.1">
    <property type="nucleotide sequence ID" value="NZ_SPQU01000037.1"/>
</dbReference>
<name>A0A4Y9NKQ6_9BRAD</name>
<comment type="caution">
    <text evidence="2">The sequence shown here is derived from an EMBL/GenBank/DDBJ whole genome shotgun (WGS) entry which is preliminary data.</text>
</comment>
<dbReference type="OrthoDB" id="8451509at2"/>
<gene>
    <name evidence="2" type="ORF">E4K64_37250</name>
    <name evidence="1" type="ORF">E4K66_36010</name>
</gene>
<reference evidence="1 4" key="1">
    <citation type="submission" date="2019-03" db="EMBL/GenBank/DDBJ databases">
        <title>Bradyrhizobium strains diversity isolated from Chamaecrista fasciculata.</title>
        <authorList>
            <person name="Urquiaga M.C.O."/>
            <person name="Hungria M."/>
            <person name="Delamuta J.R.M."/>
        </authorList>
    </citation>
    <scope>NUCLEOTIDE SEQUENCE [LARGE SCALE GENOMIC DNA]</scope>
    <source>
        <strain evidence="1 4">CNPSo 3424</strain>
    </source>
</reference>
<keyword evidence="4" id="KW-1185">Reference proteome</keyword>
<evidence type="ECO:0000313" key="2">
    <source>
        <dbReference type="EMBL" id="TFV68371.1"/>
    </source>
</evidence>
<evidence type="ECO:0000313" key="4">
    <source>
        <dbReference type="Proteomes" id="UP000298225"/>
    </source>
</evidence>
<reference evidence="2 3" key="2">
    <citation type="submission" date="2019-03" db="EMBL/GenBank/DDBJ databases">
        <title>Bradyrhizobium strains diversity.</title>
        <authorList>
            <person name="Urquiaga M.C.O."/>
            <person name="Hungria M."/>
            <person name="Delamuta J.R.M."/>
            <person name="Klepa M.S."/>
        </authorList>
    </citation>
    <scope>NUCLEOTIDE SEQUENCE [LARGE SCALE GENOMIC DNA]</scope>
    <source>
        <strain evidence="2 3">CNPSo 3426</strain>
    </source>
</reference>
<dbReference type="AlphaFoldDB" id="A0A4Y9NKQ6"/>
<dbReference type="Proteomes" id="UP000298225">
    <property type="component" value="Unassembled WGS sequence"/>
</dbReference>
<proteinExistence type="predicted"/>
<protein>
    <submittedName>
        <fullName evidence="2">Uncharacterized protein</fullName>
    </submittedName>
</protein>
<organism evidence="2 3">
    <name type="scientific">Bradyrhizobium frederickii</name>
    <dbReference type="NCBI Taxonomy" id="2560054"/>
    <lineage>
        <taxon>Bacteria</taxon>
        <taxon>Pseudomonadati</taxon>
        <taxon>Pseudomonadota</taxon>
        <taxon>Alphaproteobacteria</taxon>
        <taxon>Hyphomicrobiales</taxon>
        <taxon>Nitrobacteraceae</taxon>
        <taxon>Bradyrhizobium</taxon>
    </lineage>
</organism>